<feature type="compositionally biased region" description="Basic and acidic residues" evidence="1">
    <location>
        <begin position="176"/>
        <end position="190"/>
    </location>
</feature>
<gene>
    <name evidence="2" type="ORF">SUNI508_03715</name>
</gene>
<evidence type="ECO:0000313" key="3">
    <source>
        <dbReference type="Proteomes" id="UP001408356"/>
    </source>
</evidence>
<name>A0ABR2VBI4_9PEZI</name>
<accession>A0ABR2VBI4</accession>
<dbReference type="Proteomes" id="UP001408356">
    <property type="component" value="Unassembled WGS sequence"/>
</dbReference>
<keyword evidence="3" id="KW-1185">Reference proteome</keyword>
<protein>
    <submittedName>
        <fullName evidence="2">GRAM domain-containing protein</fullName>
    </submittedName>
</protein>
<evidence type="ECO:0000313" key="2">
    <source>
        <dbReference type="EMBL" id="KAK9424227.1"/>
    </source>
</evidence>
<feature type="compositionally biased region" description="Basic and acidic residues" evidence="1">
    <location>
        <begin position="213"/>
        <end position="225"/>
    </location>
</feature>
<proteinExistence type="predicted"/>
<organism evidence="2 3">
    <name type="scientific">Seiridium unicorne</name>
    <dbReference type="NCBI Taxonomy" id="138068"/>
    <lineage>
        <taxon>Eukaryota</taxon>
        <taxon>Fungi</taxon>
        <taxon>Dikarya</taxon>
        <taxon>Ascomycota</taxon>
        <taxon>Pezizomycotina</taxon>
        <taxon>Sordariomycetes</taxon>
        <taxon>Xylariomycetidae</taxon>
        <taxon>Amphisphaeriales</taxon>
        <taxon>Sporocadaceae</taxon>
        <taxon>Seiridium</taxon>
    </lineage>
</organism>
<feature type="compositionally biased region" description="Polar residues" evidence="1">
    <location>
        <begin position="164"/>
        <end position="175"/>
    </location>
</feature>
<dbReference type="EMBL" id="JARVKF010000046">
    <property type="protein sequence ID" value="KAK9424227.1"/>
    <property type="molecule type" value="Genomic_DNA"/>
</dbReference>
<evidence type="ECO:0000256" key="1">
    <source>
        <dbReference type="SAM" id="MobiDB-lite"/>
    </source>
</evidence>
<sequence>MDYGLQIQHGDILRSMTEDDLTLPELEPLPNEEILHQTRGRTSLDISAPSPSPGIPPFSLKSDRGVAYITSKRVGASWGGFGANYWDAEVRPEPDGNIPADYTRITMRLTFNDGGHSDWALKYENIRGRLLHAASVARETGNAHVLNAVTAEQLPEYSPREGGSRQSQIIASQVQVEREAEEAAREREDNQPLPDEPPPDYDEAQAQAIAMQFDERQREDAERGR</sequence>
<reference evidence="2 3" key="1">
    <citation type="journal article" date="2024" name="J. Plant Pathol.">
        <title>Sequence and assembly of the genome of Seiridium unicorne, isolate CBS 538.82, causal agent of cypress canker disease.</title>
        <authorList>
            <person name="Scali E."/>
            <person name="Rocca G.D."/>
            <person name="Danti R."/>
            <person name="Garbelotto M."/>
            <person name="Barberini S."/>
            <person name="Baroncelli R."/>
            <person name="Emiliani G."/>
        </authorList>
    </citation>
    <scope>NUCLEOTIDE SEQUENCE [LARGE SCALE GENOMIC DNA]</scope>
    <source>
        <strain evidence="2 3">BM-138-508</strain>
    </source>
</reference>
<comment type="caution">
    <text evidence="2">The sequence shown here is derived from an EMBL/GenBank/DDBJ whole genome shotgun (WGS) entry which is preliminary data.</text>
</comment>
<feature type="region of interest" description="Disordered" evidence="1">
    <location>
        <begin position="156"/>
        <end position="225"/>
    </location>
</feature>